<protein>
    <recommendedName>
        <fullName evidence="5">ATP-binding protein</fullName>
    </recommendedName>
</protein>
<dbReference type="EMBL" id="STGY01000037">
    <property type="protein sequence ID" value="THV41858.1"/>
    <property type="molecule type" value="Genomic_DNA"/>
</dbReference>
<evidence type="ECO:0008006" key="5">
    <source>
        <dbReference type="Google" id="ProtNLM"/>
    </source>
</evidence>
<keyword evidence="4" id="KW-1185">Reference proteome</keyword>
<comment type="caution">
    <text evidence="3">The sequence shown here is derived from an EMBL/GenBank/DDBJ whole genome shotgun (WGS) entry which is preliminary data.</text>
</comment>
<feature type="chain" id="PRO_5020546674" description="ATP-binding protein" evidence="2">
    <location>
        <begin position="28"/>
        <end position="152"/>
    </location>
</feature>
<organism evidence="3 4">
    <name type="scientific">Glycomyces buryatensis</name>
    <dbReference type="NCBI Taxonomy" id="2570927"/>
    <lineage>
        <taxon>Bacteria</taxon>
        <taxon>Bacillati</taxon>
        <taxon>Actinomycetota</taxon>
        <taxon>Actinomycetes</taxon>
        <taxon>Glycomycetales</taxon>
        <taxon>Glycomycetaceae</taxon>
        <taxon>Glycomyces</taxon>
    </lineage>
</organism>
<gene>
    <name evidence="3" type="ORF">FAB82_09050</name>
</gene>
<reference evidence="3 4" key="2">
    <citation type="submission" date="2019-05" db="EMBL/GenBank/DDBJ databases">
        <title>Glycomyces buryatensis sp. nov.</title>
        <authorList>
            <person name="Nikitina E."/>
        </authorList>
    </citation>
    <scope>NUCLEOTIDE SEQUENCE [LARGE SCALE GENOMIC DNA]</scope>
    <source>
        <strain evidence="3 4">18</strain>
    </source>
</reference>
<dbReference type="Proteomes" id="UP000308760">
    <property type="component" value="Unassembled WGS sequence"/>
</dbReference>
<evidence type="ECO:0000313" key="3">
    <source>
        <dbReference type="EMBL" id="THV41858.1"/>
    </source>
</evidence>
<accession>A0A4S8QBW6</accession>
<evidence type="ECO:0000313" key="4">
    <source>
        <dbReference type="Proteomes" id="UP000308760"/>
    </source>
</evidence>
<evidence type="ECO:0000256" key="1">
    <source>
        <dbReference type="SAM" id="MobiDB-lite"/>
    </source>
</evidence>
<keyword evidence="2" id="KW-0732">Signal</keyword>
<feature type="signal peptide" evidence="2">
    <location>
        <begin position="1"/>
        <end position="27"/>
    </location>
</feature>
<reference evidence="4" key="1">
    <citation type="submission" date="2019-04" db="EMBL/GenBank/DDBJ databases">
        <title>Nocardioides xinjiangensis sp. nov.</title>
        <authorList>
            <person name="Liu S."/>
        </authorList>
    </citation>
    <scope>NUCLEOTIDE SEQUENCE [LARGE SCALE GENOMIC DNA]</scope>
    <source>
        <strain evidence="4">18</strain>
    </source>
</reference>
<dbReference type="AlphaFoldDB" id="A0A4S8QBW6"/>
<feature type="region of interest" description="Disordered" evidence="1">
    <location>
        <begin position="73"/>
        <end position="152"/>
    </location>
</feature>
<feature type="compositionally biased region" description="Basic and acidic residues" evidence="1">
    <location>
        <begin position="92"/>
        <end position="122"/>
    </location>
</feature>
<evidence type="ECO:0000256" key="2">
    <source>
        <dbReference type="SAM" id="SignalP"/>
    </source>
</evidence>
<sequence length="152" mass="14640">MRTVRTAGLIGGIATGALLLAGTAAQAADSGVEAAGSDLVQTTPEALGGLPVPGADTVTGAVPGLDAIPTGAVPGLDSVLPDQGAPASGVKADNKTDVKTDNKTDVKANNKTDVKADVKPDKGQGQAEAPASSPVGDLLGDLGGGLPVPLPF</sequence>
<dbReference type="RefSeq" id="WP_136534221.1">
    <property type="nucleotide sequence ID" value="NZ_STGY01000037.1"/>
</dbReference>
<proteinExistence type="predicted"/>
<dbReference type="OrthoDB" id="5197061at2"/>
<name>A0A4S8QBW6_9ACTN</name>